<reference evidence="3 4" key="1">
    <citation type="submission" date="2016-10" db="EMBL/GenBank/DDBJ databases">
        <title>Evaluation of Human, Veterinary and Environmental Mycobacterium chelonae Isolates by Core Genome Phylogenomic Analysis, Targeted Gene Comparison, and Anti-microbial Susceptibility Patterns: A Tale of Mistaken Identities.</title>
        <authorList>
            <person name="Fogelson S.B."/>
            <person name="Camus A.C."/>
            <person name="Lorenz W."/>
            <person name="Vasireddy R."/>
            <person name="Vasireddy S."/>
            <person name="Smith T."/>
            <person name="Brown-Elliott B.A."/>
            <person name="Wallace R.J.Jr."/>
            <person name="Hasan N.A."/>
            <person name="Reischl U."/>
            <person name="Sanchez S."/>
        </authorList>
    </citation>
    <scope>NUCLEOTIDE SEQUENCE [LARGE SCALE GENOMIC DNA]</scope>
    <source>
        <strain evidence="3 4">15518</strain>
    </source>
</reference>
<feature type="region of interest" description="Disordered" evidence="1">
    <location>
        <begin position="91"/>
        <end position="124"/>
    </location>
</feature>
<proteinExistence type="predicted"/>
<name>A0A1S1LZ05_MYCCH</name>
<evidence type="ECO:0000313" key="3">
    <source>
        <dbReference type="EMBL" id="OHU75647.1"/>
    </source>
</evidence>
<dbReference type="Proteomes" id="UP000179441">
    <property type="component" value="Unassembled WGS sequence"/>
</dbReference>
<dbReference type="Pfam" id="PF03713">
    <property type="entry name" value="DUF305"/>
    <property type="match status" value="1"/>
</dbReference>
<gene>
    <name evidence="3" type="ORF">BKG84_28150</name>
</gene>
<dbReference type="PANTHER" id="PTHR36933">
    <property type="entry name" value="SLL0788 PROTEIN"/>
    <property type="match status" value="1"/>
</dbReference>
<evidence type="ECO:0000313" key="4">
    <source>
        <dbReference type="Proteomes" id="UP000179441"/>
    </source>
</evidence>
<sequence>MSACSSSGGGTQTSTSASATAAQAAKGHISADVMFAKEMIPHHRQAIEMSDMLLAKEGIDPRVVSLATDIKAAQTPQIEQMQGWLSQWGFSATTSSAGGGTPSMPGDDRSKQQDMPGMSGGHGMMSEQDVAALQNAQGVAASKLFLSQMIEHHNGTITMAQSEVDSGQFPAAVALARSIVATQQQEITTMQGLLAEL</sequence>
<feature type="domain" description="DUF305" evidence="2">
    <location>
        <begin position="32"/>
        <end position="194"/>
    </location>
</feature>
<dbReference type="InterPro" id="IPR012347">
    <property type="entry name" value="Ferritin-like"/>
</dbReference>
<organism evidence="3 4">
    <name type="scientific">Mycobacteroides chelonae</name>
    <name type="common">Mycobacterium chelonae</name>
    <dbReference type="NCBI Taxonomy" id="1774"/>
    <lineage>
        <taxon>Bacteria</taxon>
        <taxon>Bacillati</taxon>
        <taxon>Actinomycetota</taxon>
        <taxon>Actinomycetes</taxon>
        <taxon>Mycobacteriales</taxon>
        <taxon>Mycobacteriaceae</taxon>
        <taxon>Mycobacteroides</taxon>
    </lineage>
</organism>
<dbReference type="Gene3D" id="1.20.1260.10">
    <property type="match status" value="1"/>
</dbReference>
<comment type="caution">
    <text evidence="3">The sequence shown here is derived from an EMBL/GenBank/DDBJ whole genome shotgun (WGS) entry which is preliminary data.</text>
</comment>
<dbReference type="EMBL" id="MLIS01000297">
    <property type="protein sequence ID" value="OHU75647.1"/>
    <property type="molecule type" value="Genomic_DNA"/>
</dbReference>
<keyword evidence="4" id="KW-1185">Reference proteome</keyword>
<dbReference type="PANTHER" id="PTHR36933:SF1">
    <property type="entry name" value="SLL0788 PROTEIN"/>
    <property type="match status" value="1"/>
</dbReference>
<evidence type="ECO:0000256" key="1">
    <source>
        <dbReference type="SAM" id="MobiDB-lite"/>
    </source>
</evidence>
<accession>A0A1S1LZ05</accession>
<dbReference type="AlphaFoldDB" id="A0A1S1LZ05"/>
<evidence type="ECO:0000259" key="2">
    <source>
        <dbReference type="Pfam" id="PF03713"/>
    </source>
</evidence>
<protein>
    <submittedName>
        <fullName evidence="3">DUF305 domain-containing protein</fullName>
    </submittedName>
</protein>
<dbReference type="InterPro" id="IPR005183">
    <property type="entry name" value="DUF305_CopM-like"/>
</dbReference>